<evidence type="ECO:0000256" key="2">
    <source>
        <dbReference type="ARBA" id="ARBA00022649"/>
    </source>
</evidence>
<dbReference type="EMBL" id="JAANYN010000005">
    <property type="protein sequence ID" value="NHE57936.1"/>
    <property type="molecule type" value="Genomic_DNA"/>
</dbReference>
<dbReference type="Pfam" id="PF01850">
    <property type="entry name" value="PIN"/>
    <property type="match status" value="1"/>
</dbReference>
<reference evidence="9 10" key="1">
    <citation type="submission" date="2020-03" db="EMBL/GenBank/DDBJ databases">
        <title>Cyclobacterium plantarum sp. nov., a marine bacterium isolated from a coastal-marine wetland.</title>
        <authorList>
            <person name="Sanchez-Porro C."/>
            <person name="Ventosa A."/>
            <person name="Amoozegar M."/>
        </authorList>
    </citation>
    <scope>NUCLEOTIDE SEQUENCE [LARGE SCALE GENOMIC DNA]</scope>
    <source>
        <strain evidence="9 10">GBPx2</strain>
    </source>
</reference>
<evidence type="ECO:0000256" key="3">
    <source>
        <dbReference type="ARBA" id="ARBA00022722"/>
    </source>
</evidence>
<dbReference type="CDD" id="cd09881">
    <property type="entry name" value="PIN_VapC4-5_FitB-like"/>
    <property type="match status" value="1"/>
</dbReference>
<evidence type="ECO:0000256" key="6">
    <source>
        <dbReference type="ARBA" id="ARBA00022842"/>
    </source>
</evidence>
<dbReference type="PANTHER" id="PTHR33653:SF1">
    <property type="entry name" value="RIBONUCLEASE VAPC2"/>
    <property type="match status" value="1"/>
</dbReference>
<name>A0ABX0H7V7_9BACT</name>
<comment type="similarity">
    <text evidence="7">Belongs to the PINc/VapC protein family.</text>
</comment>
<keyword evidence="3" id="KW-0540">Nuclease</keyword>
<dbReference type="Proteomes" id="UP000649799">
    <property type="component" value="Unassembled WGS sequence"/>
</dbReference>
<gene>
    <name evidence="9" type="ORF">G9Q97_14065</name>
</gene>
<comment type="caution">
    <text evidence="9">The sequence shown here is derived from an EMBL/GenBank/DDBJ whole genome shotgun (WGS) entry which is preliminary data.</text>
</comment>
<evidence type="ECO:0000256" key="4">
    <source>
        <dbReference type="ARBA" id="ARBA00022723"/>
    </source>
</evidence>
<proteinExistence type="inferred from homology"/>
<sequence>MKKVLLDTSVLLHYMRNDDLARRTEDTYHLLSDPVKIILFSAITIGEIEGFFLRNKYGAKQSERWDKLLGKAIVLNIDGKDKKLMKAYAEIQAYCQNNHPTLKAGQSKTIGQNDMWIAAIAYVTKATLYTKDADFEHLKGVFIDVVRVGKK</sequence>
<comment type="cofactor">
    <cofactor evidence="1">
        <name>Mg(2+)</name>
        <dbReference type="ChEBI" id="CHEBI:18420"/>
    </cofactor>
</comment>
<evidence type="ECO:0000259" key="8">
    <source>
        <dbReference type="Pfam" id="PF01850"/>
    </source>
</evidence>
<keyword evidence="6" id="KW-0460">Magnesium</keyword>
<dbReference type="InterPro" id="IPR029060">
    <property type="entry name" value="PIN-like_dom_sf"/>
</dbReference>
<dbReference type="SUPFAM" id="SSF88723">
    <property type="entry name" value="PIN domain-like"/>
    <property type="match status" value="1"/>
</dbReference>
<keyword evidence="5" id="KW-0378">Hydrolase</keyword>
<evidence type="ECO:0000313" key="10">
    <source>
        <dbReference type="Proteomes" id="UP000649799"/>
    </source>
</evidence>
<dbReference type="RefSeq" id="WP_166147856.1">
    <property type="nucleotide sequence ID" value="NZ_JAANYN010000005.1"/>
</dbReference>
<accession>A0ABX0H7V7</accession>
<feature type="domain" description="PIN" evidence="8">
    <location>
        <begin position="4"/>
        <end position="139"/>
    </location>
</feature>
<dbReference type="PANTHER" id="PTHR33653">
    <property type="entry name" value="RIBONUCLEASE VAPC2"/>
    <property type="match status" value="1"/>
</dbReference>
<dbReference type="Gene3D" id="3.40.50.1010">
    <property type="entry name" value="5'-nuclease"/>
    <property type="match status" value="1"/>
</dbReference>
<dbReference type="InterPro" id="IPR050556">
    <property type="entry name" value="Type_II_TA_system_RNase"/>
</dbReference>
<keyword evidence="10" id="KW-1185">Reference proteome</keyword>
<evidence type="ECO:0000256" key="5">
    <source>
        <dbReference type="ARBA" id="ARBA00022801"/>
    </source>
</evidence>
<keyword evidence="2" id="KW-1277">Toxin-antitoxin system</keyword>
<dbReference type="InterPro" id="IPR002716">
    <property type="entry name" value="PIN_dom"/>
</dbReference>
<evidence type="ECO:0000256" key="7">
    <source>
        <dbReference type="ARBA" id="ARBA00038093"/>
    </source>
</evidence>
<evidence type="ECO:0000313" key="9">
    <source>
        <dbReference type="EMBL" id="NHE57936.1"/>
    </source>
</evidence>
<organism evidence="9 10">
    <name type="scientific">Cyclobacterium plantarum</name>
    <dbReference type="NCBI Taxonomy" id="2716263"/>
    <lineage>
        <taxon>Bacteria</taxon>
        <taxon>Pseudomonadati</taxon>
        <taxon>Bacteroidota</taxon>
        <taxon>Cytophagia</taxon>
        <taxon>Cytophagales</taxon>
        <taxon>Cyclobacteriaceae</taxon>
        <taxon>Cyclobacterium</taxon>
    </lineage>
</organism>
<protein>
    <submittedName>
        <fullName evidence="9">Type II toxin-antitoxin system VapC family toxin</fullName>
    </submittedName>
</protein>
<evidence type="ECO:0000256" key="1">
    <source>
        <dbReference type="ARBA" id="ARBA00001946"/>
    </source>
</evidence>
<keyword evidence="4" id="KW-0479">Metal-binding</keyword>